<feature type="compositionally biased region" description="Acidic residues" evidence="1">
    <location>
        <begin position="84"/>
        <end position="94"/>
    </location>
</feature>
<reference evidence="3" key="2">
    <citation type="journal article" date="2020" name="Nat. Commun.">
        <title>Large-scale genome sequencing of mycorrhizal fungi provides insights into the early evolution of symbiotic traits.</title>
        <authorList>
            <person name="Miyauchi S."/>
            <person name="Kiss E."/>
            <person name="Kuo A."/>
            <person name="Drula E."/>
            <person name="Kohler A."/>
            <person name="Sanchez-Garcia M."/>
            <person name="Morin E."/>
            <person name="Andreopoulos B."/>
            <person name="Barry K.W."/>
            <person name="Bonito G."/>
            <person name="Buee M."/>
            <person name="Carver A."/>
            <person name="Chen C."/>
            <person name="Cichocki N."/>
            <person name="Clum A."/>
            <person name="Culley D."/>
            <person name="Crous P.W."/>
            <person name="Fauchery L."/>
            <person name="Girlanda M."/>
            <person name="Hayes R.D."/>
            <person name="Keri Z."/>
            <person name="LaButti K."/>
            <person name="Lipzen A."/>
            <person name="Lombard V."/>
            <person name="Magnuson J."/>
            <person name="Maillard F."/>
            <person name="Murat C."/>
            <person name="Nolan M."/>
            <person name="Ohm R.A."/>
            <person name="Pangilinan J."/>
            <person name="Pereira M.F."/>
            <person name="Perotto S."/>
            <person name="Peter M."/>
            <person name="Pfister S."/>
            <person name="Riley R."/>
            <person name="Sitrit Y."/>
            <person name="Stielow J.B."/>
            <person name="Szollosi G."/>
            <person name="Zifcakova L."/>
            <person name="Stursova M."/>
            <person name="Spatafora J.W."/>
            <person name="Tedersoo L."/>
            <person name="Vaario L.M."/>
            <person name="Yamada A."/>
            <person name="Yan M."/>
            <person name="Wang P."/>
            <person name="Xu J."/>
            <person name="Bruns T."/>
            <person name="Baldrian P."/>
            <person name="Vilgalys R."/>
            <person name="Dunand C."/>
            <person name="Henrissat B."/>
            <person name="Grigoriev I.V."/>
            <person name="Hibbett D."/>
            <person name="Nagy L.G."/>
            <person name="Martin F.M."/>
        </authorList>
    </citation>
    <scope>NUCLEOTIDE SEQUENCE</scope>
    <source>
        <strain evidence="3">Prilba</strain>
    </source>
</reference>
<dbReference type="InterPro" id="IPR045107">
    <property type="entry name" value="SAC3/GANP/THP3"/>
</dbReference>
<dbReference type="PANTHER" id="PTHR12436:SF3">
    <property type="entry name" value="GERMINAL-CENTER ASSOCIATED NUCLEAR PROTEIN"/>
    <property type="match status" value="1"/>
</dbReference>
<reference evidence="3" key="1">
    <citation type="submission" date="2019-10" db="EMBL/GenBank/DDBJ databases">
        <authorList>
            <consortium name="DOE Joint Genome Institute"/>
            <person name="Kuo A."/>
            <person name="Miyauchi S."/>
            <person name="Kiss E."/>
            <person name="Drula E."/>
            <person name="Kohler A."/>
            <person name="Sanchez-Garcia M."/>
            <person name="Andreopoulos B."/>
            <person name="Barry K.W."/>
            <person name="Bonito G."/>
            <person name="Buee M."/>
            <person name="Carver A."/>
            <person name="Chen C."/>
            <person name="Cichocki N."/>
            <person name="Clum A."/>
            <person name="Culley D."/>
            <person name="Crous P.W."/>
            <person name="Fauchery L."/>
            <person name="Girlanda M."/>
            <person name="Hayes R."/>
            <person name="Keri Z."/>
            <person name="LaButti K."/>
            <person name="Lipzen A."/>
            <person name="Lombard V."/>
            <person name="Magnuson J."/>
            <person name="Maillard F."/>
            <person name="Morin E."/>
            <person name="Murat C."/>
            <person name="Nolan M."/>
            <person name="Ohm R."/>
            <person name="Pangilinan J."/>
            <person name="Pereira M."/>
            <person name="Perotto S."/>
            <person name="Peter M."/>
            <person name="Riley R."/>
            <person name="Sitrit Y."/>
            <person name="Stielow B."/>
            <person name="Szollosi G."/>
            <person name="Zifcakova L."/>
            <person name="Stursova M."/>
            <person name="Spatafora J.W."/>
            <person name="Tedersoo L."/>
            <person name="Vaario L.-M."/>
            <person name="Yamada A."/>
            <person name="Yan M."/>
            <person name="Wang P."/>
            <person name="Xu J."/>
            <person name="Bruns T."/>
            <person name="Baldrian P."/>
            <person name="Vilgalys R."/>
            <person name="Henrissat B."/>
            <person name="Grigoriev I.V."/>
            <person name="Hibbett D."/>
            <person name="Nagy L.G."/>
            <person name="Martin F.M."/>
        </authorList>
    </citation>
    <scope>NUCLEOTIDE SEQUENCE</scope>
    <source>
        <strain evidence="3">Prilba</strain>
    </source>
</reference>
<keyword evidence="4" id="KW-1185">Reference proteome</keyword>
<feature type="region of interest" description="Disordered" evidence="1">
    <location>
        <begin position="602"/>
        <end position="640"/>
    </location>
</feature>
<feature type="region of interest" description="Disordered" evidence="1">
    <location>
        <begin position="743"/>
        <end position="891"/>
    </location>
</feature>
<feature type="compositionally biased region" description="Basic residues" evidence="1">
    <location>
        <begin position="9"/>
        <end position="19"/>
    </location>
</feature>
<dbReference type="OrthoDB" id="264795at2759"/>
<feature type="compositionally biased region" description="Polar residues" evidence="1">
    <location>
        <begin position="793"/>
        <end position="821"/>
    </location>
</feature>
<dbReference type="GO" id="GO:0070390">
    <property type="term" value="C:transcription export complex 2"/>
    <property type="evidence" value="ECO:0007669"/>
    <property type="project" value="TreeGrafter"/>
</dbReference>
<organism evidence="3 4">
    <name type="scientific">Russula ochroleuca</name>
    <dbReference type="NCBI Taxonomy" id="152965"/>
    <lineage>
        <taxon>Eukaryota</taxon>
        <taxon>Fungi</taxon>
        <taxon>Dikarya</taxon>
        <taxon>Basidiomycota</taxon>
        <taxon>Agaricomycotina</taxon>
        <taxon>Agaricomycetes</taxon>
        <taxon>Russulales</taxon>
        <taxon>Russulaceae</taxon>
        <taxon>Russula</taxon>
    </lineage>
</organism>
<name>A0A9P5JVN5_9AGAM</name>
<feature type="compositionally biased region" description="Low complexity" evidence="1">
    <location>
        <begin position="542"/>
        <end position="554"/>
    </location>
</feature>
<accession>A0A9P5JVN5</accession>
<dbReference type="GO" id="GO:0005737">
    <property type="term" value="C:cytoplasm"/>
    <property type="evidence" value="ECO:0007669"/>
    <property type="project" value="TreeGrafter"/>
</dbReference>
<feature type="compositionally biased region" description="Polar residues" evidence="1">
    <location>
        <begin position="529"/>
        <end position="540"/>
    </location>
</feature>
<evidence type="ECO:0000313" key="3">
    <source>
        <dbReference type="EMBL" id="KAF8465809.1"/>
    </source>
</evidence>
<evidence type="ECO:0000259" key="2">
    <source>
        <dbReference type="Pfam" id="PF03399"/>
    </source>
</evidence>
<feature type="region of interest" description="Disordered" evidence="1">
    <location>
        <begin position="508"/>
        <end position="554"/>
    </location>
</feature>
<feature type="region of interest" description="Disordered" evidence="1">
    <location>
        <begin position="1"/>
        <end position="113"/>
    </location>
</feature>
<feature type="compositionally biased region" description="Low complexity" evidence="1">
    <location>
        <begin position="936"/>
        <end position="945"/>
    </location>
</feature>
<feature type="compositionally biased region" description="Low complexity" evidence="1">
    <location>
        <begin position="867"/>
        <end position="879"/>
    </location>
</feature>
<evidence type="ECO:0000313" key="4">
    <source>
        <dbReference type="Proteomes" id="UP000759537"/>
    </source>
</evidence>
<feature type="compositionally biased region" description="Low complexity" evidence="1">
    <location>
        <begin position="508"/>
        <end position="520"/>
    </location>
</feature>
<dbReference type="InterPro" id="IPR005062">
    <property type="entry name" value="SAC3/GANP/THP3_conserved"/>
</dbReference>
<feature type="compositionally biased region" description="Low complexity" evidence="1">
    <location>
        <begin position="968"/>
        <end position="978"/>
    </location>
</feature>
<feature type="region of interest" description="Disordered" evidence="1">
    <location>
        <begin position="1462"/>
        <end position="1482"/>
    </location>
</feature>
<evidence type="ECO:0000256" key="1">
    <source>
        <dbReference type="SAM" id="MobiDB-lite"/>
    </source>
</evidence>
<dbReference type="Gene3D" id="1.25.40.990">
    <property type="match status" value="1"/>
</dbReference>
<feature type="compositionally biased region" description="Polar residues" evidence="1">
    <location>
        <begin position="880"/>
        <end position="891"/>
    </location>
</feature>
<dbReference type="Proteomes" id="UP000759537">
    <property type="component" value="Unassembled WGS sequence"/>
</dbReference>
<gene>
    <name evidence="3" type="ORF">DFH94DRAFT_782664</name>
</gene>
<proteinExistence type="predicted"/>
<feature type="region of interest" description="Disordered" evidence="1">
    <location>
        <begin position="912"/>
        <end position="994"/>
    </location>
</feature>
<sequence length="1551" mass="168983">MDSFSTAHTRPHHRGRGTFKNRTWVAGERSGSSSPFQAGHLGVDAPRWERGGGRGGRGRGKGRSPKPEFGSLPSQELRNGGDVSEVEGEGDDAVVDGAGAEPGPSSNSDEPVLDTLEERDRFYQELVRAREAEKRRAIAEGKMDDPLVPKRLDEAITMVGTCMDMCPRFERYRRERENNLFNWEVIPGTKRVDHKRAVKMYERAAGDKTIPSDLRPPPVLKRTLDYLFRELLQKGGFSPTFDFIRDRSRSVRNDFTMQHETGPLAIECHERCARFHILALHFERDRTGFSIAMEEQQLMNTLQSLKEFYEDQRDRYESPNELEMRIYHRLIHIRDQRERHDDIPPAILSHPVYLLTTKFRQLVQAKSSPITKTSALVVDGEGMQQFSGLAAMLREQGNRVMVYLVACILERLFGKDTIDDIEAIRVGISIPDIIDGMLTDDDGAVAADVEVNDYDDEEAFLREDQPIMGEERDEPAMSQHQPQPLKPSATEWLTGTFGVRPSPSVMLGASSSSTSAFGTSPAPPPVSAFGSSSIPTSETAQAAPHSSAPNSVPPAASAFANLKTTPNVFGGSRSFGNSSAFGGGSSTSTTSSAFFGQTSTPAFGSTSTSSVPRASGSTADVVSSLRESGNANSNSSFSPFGASTSTPVLSNFGDQAKATSVFGSSPFAKSTTPSASPTPAAAVDAPSSSSSIFAASQSAPSGFPNNVSDVNLNAGSTPPISTVAASQQRHDQTSATVLNLNPRAHAFSPGQPFGTPPSTTSVQAGTKPTAKLFGSSSSSTTPTRPILTPINTSPHTSVSASRRSSANFTTSQSAPSLNGSTRYPPPERQPTIVDGFRSSVRPGDGSSEASTTPQHPPPLKMQPISLPGTPTGTSFSPPTKQKSSNNLFGWPSVQSLSEPEILSPLFMSAKGSLASLPSPPVSARPSLSKFPSVVDLPTPTTRQQPLPSPKAAATSGASLPSPQDVEMASPTAAPAAAPMRNGKSKGKGKAPAVDAEELEARASAFARTSAVVRGTLKRWAAKASERVLYNDAVRRSDAYTGQRTKKRQEATRMQVDAEQLEAKRIARTRVRRRVSAKYVPPQTDAELARRLKENHEQHERRWATGTFLAALRAHVGNPAPFDYCLWLSLNPENDGTAIWVERKFDMPNDGAWISERVFSIPLAAGVASRSPGLVVFECTPLHGVDDEIEKKYRVLDDCARLREVIETFPEDRHFIPSIFFILWNEDDSETLPDDLRHMAGDYEAKGITESYGTFSVSSKTKDLDEKFGQVLSSMELDTVGGLVEILSRQEYLQMVIGPWKDFASDWVARCSTDIDVDWVLFSKVFEVLVKLMNTLSRHFTSRLDESAISNPLPEIRLDGVKSSSETYDATFGWLEHKDLRTPSREFRMMLQSYRTPNADFPVHASVSALYDLSVRCIEGSVRIDRAVRYPVPKRDVEETRREVEGDVAEAGTQLCSVLVFHSRPKRPPPDEDEEASVLSMSPSSKRLKSTFSSFSTVDDLVHSGSSDLMPPPSTAVSPSTSVTTIVNEEKPQKVVTVAMLRALTQSVLKRR</sequence>
<dbReference type="PANTHER" id="PTHR12436">
    <property type="entry name" value="80 KDA MCM3-ASSOCIATED PROTEIN"/>
    <property type="match status" value="1"/>
</dbReference>
<dbReference type="EMBL" id="WHVB01000045">
    <property type="protein sequence ID" value="KAF8465809.1"/>
    <property type="molecule type" value="Genomic_DNA"/>
</dbReference>
<protein>
    <submittedName>
        <fullName evidence="3">SAC3/GANP/Nin1/mts3/eIF-3 p25 family-domain-containing protein</fullName>
    </submittedName>
</protein>
<feature type="region of interest" description="Disordered" evidence="1">
    <location>
        <begin position="665"/>
        <end position="685"/>
    </location>
</feature>
<comment type="caution">
    <text evidence="3">The sequence shown here is derived from an EMBL/GenBank/DDBJ whole genome shotgun (WGS) entry which is preliminary data.</text>
</comment>
<feature type="compositionally biased region" description="Low complexity" evidence="1">
    <location>
        <begin position="775"/>
        <end position="792"/>
    </location>
</feature>
<feature type="compositionally biased region" description="Polar residues" evidence="1">
    <location>
        <begin position="756"/>
        <end position="766"/>
    </location>
</feature>
<feature type="domain" description="SAC3/GANP/THP3 conserved" evidence="2">
    <location>
        <begin position="165"/>
        <end position="415"/>
    </location>
</feature>
<dbReference type="GO" id="GO:0006406">
    <property type="term" value="P:mRNA export from nucleus"/>
    <property type="evidence" value="ECO:0007669"/>
    <property type="project" value="TreeGrafter"/>
</dbReference>
<dbReference type="Pfam" id="PF03399">
    <property type="entry name" value="SAC3_GANP"/>
    <property type="match status" value="1"/>
</dbReference>